<evidence type="ECO:0000313" key="1">
    <source>
        <dbReference type="EMBL" id="GBM62544.1"/>
    </source>
</evidence>
<protein>
    <submittedName>
        <fullName evidence="1">Uncharacterized protein</fullName>
    </submittedName>
</protein>
<reference evidence="1 2" key="1">
    <citation type="journal article" date="2019" name="Sci. Rep.">
        <title>Orb-weaving spider Araneus ventricosus genome elucidates the spidroin gene catalogue.</title>
        <authorList>
            <person name="Kono N."/>
            <person name="Nakamura H."/>
            <person name="Ohtoshi R."/>
            <person name="Moran D.A.P."/>
            <person name="Shinohara A."/>
            <person name="Yoshida Y."/>
            <person name="Fujiwara M."/>
            <person name="Mori M."/>
            <person name="Tomita M."/>
            <person name="Arakawa K."/>
        </authorList>
    </citation>
    <scope>NUCLEOTIDE SEQUENCE [LARGE SCALE GENOMIC DNA]</scope>
</reference>
<proteinExistence type="predicted"/>
<gene>
    <name evidence="1" type="ORF">AVEN_157736_1</name>
</gene>
<dbReference type="Proteomes" id="UP000499080">
    <property type="component" value="Unassembled WGS sequence"/>
</dbReference>
<organism evidence="1 2">
    <name type="scientific">Araneus ventricosus</name>
    <name type="common">Orbweaver spider</name>
    <name type="synonym">Epeira ventricosa</name>
    <dbReference type="NCBI Taxonomy" id="182803"/>
    <lineage>
        <taxon>Eukaryota</taxon>
        <taxon>Metazoa</taxon>
        <taxon>Ecdysozoa</taxon>
        <taxon>Arthropoda</taxon>
        <taxon>Chelicerata</taxon>
        <taxon>Arachnida</taxon>
        <taxon>Araneae</taxon>
        <taxon>Araneomorphae</taxon>
        <taxon>Entelegynae</taxon>
        <taxon>Araneoidea</taxon>
        <taxon>Araneidae</taxon>
        <taxon>Araneus</taxon>
    </lineage>
</organism>
<dbReference type="EMBL" id="BGPR01001822">
    <property type="protein sequence ID" value="GBM62544.1"/>
    <property type="molecule type" value="Genomic_DNA"/>
</dbReference>
<name>A0A4Y2HB88_ARAVE</name>
<dbReference type="OrthoDB" id="2015280at2759"/>
<keyword evidence="2" id="KW-1185">Reference proteome</keyword>
<evidence type="ECO:0000313" key="2">
    <source>
        <dbReference type="Proteomes" id="UP000499080"/>
    </source>
</evidence>
<sequence length="224" mass="24586">MLWAFLLLLNPVLSTPTTRLPDLRGLSHLSSPGLELIRQLLRELHECRSSKAPAMRKVVLSNKTVTCNDGSPAGYDSLNQVVWPGGRILDSEPEPKFRQKSVVCESALRYIRRGSHHPLLILNSLSESVAVGHGSVVVKGSSADERKPFEFQNNLFPFFKAVDSSLLSSGHICPHQALSSQCFVFHSLLAACFSEFCGKRTVTATVASILDQLARSETMPNSNN</sequence>
<dbReference type="AlphaFoldDB" id="A0A4Y2HB88"/>
<comment type="caution">
    <text evidence="1">The sequence shown here is derived from an EMBL/GenBank/DDBJ whole genome shotgun (WGS) entry which is preliminary data.</text>
</comment>
<accession>A0A4Y2HB88</accession>